<dbReference type="RefSeq" id="WP_153451592.1">
    <property type="nucleotide sequence ID" value="NZ_BJNI01000010.1"/>
</dbReference>
<evidence type="ECO:0000313" key="2">
    <source>
        <dbReference type="Proteomes" id="UP000466694"/>
    </source>
</evidence>
<reference evidence="1 2" key="1">
    <citation type="journal article" date="2013" name="Genome Biol.">
        <title>Comparative genomics of the core and accessory genomes of 48 Sinorhizobium strains comprising five genospecies.</title>
        <authorList>
            <person name="Sugawara M."/>
            <person name="Epstein B."/>
            <person name="Badgley B.D."/>
            <person name="Unno T."/>
            <person name="Xu L."/>
            <person name="Reese J."/>
            <person name="Gyaneshwar P."/>
            <person name="Denny R."/>
            <person name="Mudge J."/>
            <person name="Bharti A.K."/>
            <person name="Farmer A.D."/>
            <person name="May G.D."/>
            <person name="Woodward J.E."/>
            <person name="Medigue C."/>
            <person name="Vallenet D."/>
            <person name="Lajus A."/>
            <person name="Rouy Z."/>
            <person name="Martinez-Vaz B."/>
            <person name="Tiffin P."/>
            <person name="Young N.D."/>
            <person name="Sadowsky M.J."/>
        </authorList>
    </citation>
    <scope>NUCLEOTIDE SEQUENCE [LARGE SCALE GENOMIC DNA]</scope>
    <source>
        <strain evidence="1 2">USDA205</strain>
    </source>
</reference>
<name>A0A844A8H4_RHIFR</name>
<organism evidence="1 2">
    <name type="scientific">Rhizobium fredii</name>
    <name type="common">Sinorhizobium fredii</name>
    <dbReference type="NCBI Taxonomy" id="380"/>
    <lineage>
        <taxon>Bacteria</taxon>
        <taxon>Pseudomonadati</taxon>
        <taxon>Pseudomonadota</taxon>
        <taxon>Alphaproteobacteria</taxon>
        <taxon>Hyphomicrobiales</taxon>
        <taxon>Rhizobiaceae</taxon>
        <taxon>Sinorhizobium/Ensifer group</taxon>
        <taxon>Sinorhizobium</taxon>
    </lineage>
</organism>
<proteinExistence type="predicted"/>
<protein>
    <submittedName>
        <fullName evidence="1">Uncharacterized protein</fullName>
    </submittedName>
</protein>
<dbReference type="AlphaFoldDB" id="A0A844A8H4"/>
<dbReference type="Gene3D" id="2.30.42.10">
    <property type="match status" value="1"/>
</dbReference>
<dbReference type="Proteomes" id="UP000466694">
    <property type="component" value="Unassembled WGS sequence"/>
</dbReference>
<sequence length="58" mass="6056">MATANSVISAILRYGRVRRAAGVTDETSVACGRVEAGEPADRAGLCEGDVVLPIARPW</sequence>
<comment type="caution">
    <text evidence="1">The sequence shown here is derived from an EMBL/GenBank/DDBJ whole genome shotgun (WGS) entry which is preliminary data.</text>
</comment>
<evidence type="ECO:0000313" key="1">
    <source>
        <dbReference type="EMBL" id="MQX09419.1"/>
    </source>
</evidence>
<dbReference type="SUPFAM" id="SSF50156">
    <property type="entry name" value="PDZ domain-like"/>
    <property type="match status" value="1"/>
</dbReference>
<dbReference type="InterPro" id="IPR036034">
    <property type="entry name" value="PDZ_sf"/>
</dbReference>
<gene>
    <name evidence="1" type="ORF">GHK48_14335</name>
</gene>
<accession>A0A844A8H4</accession>
<dbReference type="EMBL" id="WISZ01000114">
    <property type="protein sequence ID" value="MQX09419.1"/>
    <property type="molecule type" value="Genomic_DNA"/>
</dbReference>